<dbReference type="RefSeq" id="WP_180146811.1">
    <property type="nucleotide sequence ID" value="NZ_CAADHO010000015.1"/>
</dbReference>
<keyword evidence="2 4" id="KW-0663">Pyridoxal phosphate</keyword>
<evidence type="ECO:0000313" key="6">
    <source>
        <dbReference type="Proteomes" id="UP000507962"/>
    </source>
</evidence>
<dbReference type="Pfam" id="PF01041">
    <property type="entry name" value="DegT_DnrJ_EryC1"/>
    <property type="match status" value="1"/>
</dbReference>
<keyword evidence="5" id="KW-0808">Transferase</keyword>
<evidence type="ECO:0000256" key="4">
    <source>
        <dbReference type="RuleBase" id="RU004508"/>
    </source>
</evidence>
<comment type="cofactor">
    <cofactor evidence="1">
        <name>pyridoxal 5'-phosphate</name>
        <dbReference type="ChEBI" id="CHEBI:597326"/>
    </cofactor>
</comment>
<dbReference type="NCBIfam" id="NF011936">
    <property type="entry name" value="PRK15407.1"/>
    <property type="match status" value="1"/>
</dbReference>
<dbReference type="Gene3D" id="3.40.640.10">
    <property type="entry name" value="Type I PLP-dependent aspartate aminotransferase-like (Major domain)"/>
    <property type="match status" value="1"/>
</dbReference>
<sequence>MNEEHVLRQGALDAVTKYFRRVLDTKRKFTPGDRIPYGGRVFDEEEIRSLTESCLDFWLTSGRFVKRFEKEFTEFIGVRHCALVNSGSSANLLAFMALTSPTLGKKCIRPGDEVITLAAGFPTTVSPILQFGAVPVFVDIELPQYNIDCALLGGALSEKTKAVMIAHTLGNPFDAERVRQFCEKNELWLIEDNCDALGSKILSEGAWRYTGTFGHLATSSFYPPHHMTMGEGGAVYTNDTKLFKLIKSFRDWGRDCWCDSGQDNTCKHRFDRQFGLLPRGYDHKYVYSHFGYNLKVTEMQAAIGCAQLKKLPGFIKARKKNWDKLFNGLDKQKKFFHLPEKAPNTDPSWFGFLLTIREEAPFNRDAIVQHLEECGVQTRMLFAGNLLRHPCFDELRCKKEGFRVSGTLHNSDLITERTFWVGVYPGLDDTQIEFMINCVDDFCGRY</sequence>
<organism evidence="5 6">
    <name type="scientific">Desulfoluna butyratoxydans</name>
    <dbReference type="NCBI Taxonomy" id="231438"/>
    <lineage>
        <taxon>Bacteria</taxon>
        <taxon>Pseudomonadati</taxon>
        <taxon>Thermodesulfobacteriota</taxon>
        <taxon>Desulfobacteria</taxon>
        <taxon>Desulfobacterales</taxon>
        <taxon>Desulfolunaceae</taxon>
        <taxon>Desulfoluna</taxon>
    </lineage>
</organism>
<dbReference type="PIRSF" id="PIRSF000390">
    <property type="entry name" value="PLP_StrS"/>
    <property type="match status" value="1"/>
</dbReference>
<dbReference type="AlphaFoldDB" id="A0A4U8YZL8"/>
<dbReference type="SUPFAM" id="SSF53383">
    <property type="entry name" value="PLP-dependent transferases"/>
    <property type="match status" value="1"/>
</dbReference>
<gene>
    <name evidence="5" type="ORF">MSL71_49880</name>
</gene>
<protein>
    <submittedName>
        <fullName evidence="5">Pyridoxal phosphate-dependent transferase</fullName>
    </submittedName>
</protein>
<dbReference type="GO" id="GO:0000271">
    <property type="term" value="P:polysaccharide biosynthetic process"/>
    <property type="evidence" value="ECO:0007669"/>
    <property type="project" value="TreeGrafter"/>
</dbReference>
<comment type="similarity">
    <text evidence="3 4">Belongs to the DegT/DnrJ/EryC1 family.</text>
</comment>
<dbReference type="FunFam" id="3.40.640.10:FF:000079">
    <property type="entry name" value="LPS biosynthesis protein"/>
    <property type="match status" value="1"/>
</dbReference>
<dbReference type="InterPro" id="IPR000653">
    <property type="entry name" value="DegT/StrS_aminotransferase"/>
</dbReference>
<dbReference type="CDD" id="cd00616">
    <property type="entry name" value="AHBA_syn"/>
    <property type="match status" value="1"/>
</dbReference>
<dbReference type="GO" id="GO:0008483">
    <property type="term" value="F:transaminase activity"/>
    <property type="evidence" value="ECO:0007669"/>
    <property type="project" value="TreeGrafter"/>
</dbReference>
<reference evidence="5 6" key="1">
    <citation type="submission" date="2019-03" db="EMBL/GenBank/DDBJ databases">
        <authorList>
            <person name="Nijsse B."/>
        </authorList>
    </citation>
    <scope>NUCLEOTIDE SEQUENCE [LARGE SCALE GENOMIC DNA]</scope>
    <source>
        <strain evidence="5">Desulfoluna butyratoxydans MSL71</strain>
    </source>
</reference>
<evidence type="ECO:0000256" key="2">
    <source>
        <dbReference type="ARBA" id="ARBA00022898"/>
    </source>
</evidence>
<dbReference type="GO" id="GO:0030170">
    <property type="term" value="F:pyridoxal phosphate binding"/>
    <property type="evidence" value="ECO:0007669"/>
    <property type="project" value="TreeGrafter"/>
</dbReference>
<dbReference type="InterPro" id="IPR015421">
    <property type="entry name" value="PyrdxlP-dep_Trfase_major"/>
</dbReference>
<dbReference type="Gene3D" id="3.90.1150.10">
    <property type="entry name" value="Aspartate Aminotransferase, domain 1"/>
    <property type="match status" value="1"/>
</dbReference>
<dbReference type="PANTHER" id="PTHR30244">
    <property type="entry name" value="TRANSAMINASE"/>
    <property type="match status" value="1"/>
</dbReference>
<dbReference type="PANTHER" id="PTHR30244:SF34">
    <property type="entry name" value="DTDP-4-AMINO-4,6-DIDEOXYGALACTOSE TRANSAMINASE"/>
    <property type="match status" value="1"/>
</dbReference>
<evidence type="ECO:0000256" key="3">
    <source>
        <dbReference type="ARBA" id="ARBA00037999"/>
    </source>
</evidence>
<keyword evidence="6" id="KW-1185">Reference proteome</keyword>
<dbReference type="EMBL" id="CAADHO010000015">
    <property type="protein sequence ID" value="VFQ47293.1"/>
    <property type="molecule type" value="Genomic_DNA"/>
</dbReference>
<evidence type="ECO:0000256" key="1">
    <source>
        <dbReference type="ARBA" id="ARBA00001933"/>
    </source>
</evidence>
<dbReference type="Proteomes" id="UP000507962">
    <property type="component" value="Unassembled WGS sequence"/>
</dbReference>
<proteinExistence type="inferred from homology"/>
<accession>A0A4U8YZL8</accession>
<dbReference type="InterPro" id="IPR015422">
    <property type="entry name" value="PyrdxlP-dep_Trfase_small"/>
</dbReference>
<evidence type="ECO:0000313" key="5">
    <source>
        <dbReference type="EMBL" id="VFQ47293.1"/>
    </source>
</evidence>
<name>A0A4U8YZL8_9BACT</name>
<dbReference type="InterPro" id="IPR015424">
    <property type="entry name" value="PyrdxlP-dep_Trfase"/>
</dbReference>